<keyword evidence="4" id="KW-0547">Nucleotide-binding</keyword>
<evidence type="ECO:0000256" key="1">
    <source>
        <dbReference type="SAM" id="Coils"/>
    </source>
</evidence>
<dbReference type="GO" id="GO:0005524">
    <property type="term" value="F:ATP binding"/>
    <property type="evidence" value="ECO:0007669"/>
    <property type="project" value="UniProtKB-KW"/>
</dbReference>
<dbReference type="SUPFAM" id="SSF52540">
    <property type="entry name" value="P-loop containing nucleoside triphosphate hydrolases"/>
    <property type="match status" value="1"/>
</dbReference>
<gene>
    <name evidence="4" type="ORF">ETQ85_01960</name>
</gene>
<protein>
    <submittedName>
        <fullName evidence="4">ATP-binding protein</fullName>
    </submittedName>
</protein>
<dbReference type="Pfam" id="PF20703">
    <property type="entry name" value="nSTAND1"/>
    <property type="match status" value="1"/>
</dbReference>
<dbReference type="InterPro" id="IPR025662">
    <property type="entry name" value="Sigma_54_int_dom_ATP-bd_1"/>
</dbReference>
<keyword evidence="2" id="KW-1133">Transmembrane helix</keyword>
<dbReference type="InterPro" id="IPR049052">
    <property type="entry name" value="nSTAND1"/>
</dbReference>
<feature type="transmembrane region" description="Helical" evidence="2">
    <location>
        <begin position="525"/>
        <end position="544"/>
    </location>
</feature>
<evidence type="ECO:0000259" key="3">
    <source>
        <dbReference type="Pfam" id="PF20703"/>
    </source>
</evidence>
<keyword evidence="4" id="KW-0067">ATP-binding</keyword>
<organism evidence="4 5">
    <name type="scientific">Zoogloea oleivorans</name>
    <dbReference type="NCBI Taxonomy" id="1552750"/>
    <lineage>
        <taxon>Bacteria</taxon>
        <taxon>Pseudomonadati</taxon>
        <taxon>Pseudomonadota</taxon>
        <taxon>Betaproteobacteria</taxon>
        <taxon>Rhodocyclales</taxon>
        <taxon>Zoogloeaceae</taxon>
        <taxon>Zoogloea</taxon>
    </lineage>
</organism>
<name>A0A6C2D4N0_9RHOO</name>
<evidence type="ECO:0000313" key="4">
    <source>
        <dbReference type="EMBL" id="TYC61458.1"/>
    </source>
</evidence>
<dbReference type="Proteomes" id="UP000389128">
    <property type="component" value="Unassembled WGS sequence"/>
</dbReference>
<feature type="coiled-coil region" evidence="1">
    <location>
        <begin position="475"/>
        <end position="520"/>
    </location>
</feature>
<evidence type="ECO:0000313" key="5">
    <source>
        <dbReference type="Proteomes" id="UP000389128"/>
    </source>
</evidence>
<keyword evidence="5" id="KW-1185">Reference proteome</keyword>
<sequence>MNEVPVEHAAGVILPPRPYPGLRPFRTAEWPIFFGRERMTDEVMSRLVRQRMIFLHGDSGSGKSSLLRAGVLARLEQGELGEGWHTAACLPREAPLWNMAVALAVLAGDGEDEASVLDWRRALNSGAGAAEAVGVLREARGAGPGCLLLDQFEELFQHARLYGRDEAVLLTQALTSLHDAPPAGLYIAVTMRSEFLGACARFSGFAELVNATQYLLPRMGHEDMLRAIREPALLYDGQVSRELAERLIADTGGNQDQLPLIQHGLMRLYLRQPRAAGAPWQLGIADYPAERGLAGMLSDHADEVARRVTAALGPGYERLVEDMFRALTEVNADGQAIRRPQTLAQLARVIGVSPEVLDRAIDAFGAEGVSFLSVSEGKDSARGRLVDICHEALIRSWKDLGDLEDGWLIREFRNGLVWRAMLVQADSFERDPRNVLSPVTTGERQAWLTRRNEAWSERYGGGWLRVQSLINASVAERERGEREQLERDRLEAERAEQALCERARVEREQLESQRREARSRLMRRWVAALGCLVVVLCAALYVAYQQLQESQVQFASAAATRGLNESLQSQLDATLLRNQALEEALKMSASTLTEAGSNLQSAVQGGDVKPAWRGRLDAAASALDSQADRIKDVVDELARPVAPSAVPAAPRLYVHVPRDDKAEVNVGQLTLSLGALVVASRSVNVVGIERVAAYPSNAELRCFDSRECSDLGRGLVEAINKRLLKPEVRLVDLSDRYGGKGLRANHFELWFPQGDIVRKAASGVGAYNVDFFYCEATRARSEPLARAALALKSAGDSGNWRVRMLTESVNKQSGYGIAGNVIRFTAPEEQPVADALARLLKTQGVNVSLKAIAYPTPGLVSVFFCE</sequence>
<dbReference type="InterPro" id="IPR027417">
    <property type="entry name" value="P-loop_NTPase"/>
</dbReference>
<dbReference type="EMBL" id="SDKK01000002">
    <property type="protein sequence ID" value="TYC61458.1"/>
    <property type="molecule type" value="Genomic_DNA"/>
</dbReference>
<dbReference type="OrthoDB" id="135039at2"/>
<comment type="caution">
    <text evidence="4">The sequence shown here is derived from an EMBL/GenBank/DDBJ whole genome shotgun (WGS) entry which is preliminary data.</text>
</comment>
<feature type="domain" description="Novel STAND NTPase 1" evidence="3">
    <location>
        <begin position="18"/>
        <end position="424"/>
    </location>
</feature>
<keyword evidence="1" id="KW-0175">Coiled coil</keyword>
<reference evidence="4 5" key="1">
    <citation type="submission" date="2019-01" db="EMBL/GenBank/DDBJ databases">
        <title>Zoogloea oleivorans genome sequencing and assembly.</title>
        <authorList>
            <person name="Tancsics A."/>
            <person name="Farkas M."/>
            <person name="Kriszt B."/>
            <person name="Maroti G."/>
            <person name="Horvath B."/>
        </authorList>
    </citation>
    <scope>NUCLEOTIDE SEQUENCE [LARGE SCALE GENOMIC DNA]</scope>
    <source>
        <strain evidence="4 5">Buc</strain>
    </source>
</reference>
<accession>A0A6C2D4N0</accession>
<dbReference type="PROSITE" id="PS00675">
    <property type="entry name" value="SIGMA54_INTERACT_1"/>
    <property type="match status" value="1"/>
</dbReference>
<keyword evidence="2" id="KW-0472">Membrane</keyword>
<dbReference type="AlphaFoldDB" id="A0A6C2D4N0"/>
<evidence type="ECO:0000256" key="2">
    <source>
        <dbReference type="SAM" id="Phobius"/>
    </source>
</evidence>
<dbReference type="RefSeq" id="WP_148577452.1">
    <property type="nucleotide sequence ID" value="NZ_SDKK01000002.1"/>
</dbReference>
<proteinExistence type="predicted"/>
<keyword evidence="2" id="KW-0812">Transmembrane</keyword>